<reference evidence="1 2" key="1">
    <citation type="submission" date="2007-08" db="EMBL/GenBank/DDBJ databases">
        <authorList>
            <person name="Fulton L."/>
            <person name="Clifton S."/>
            <person name="Fulton B."/>
            <person name="Xu J."/>
            <person name="Minx P."/>
            <person name="Pepin K.H."/>
            <person name="Johnson M."/>
            <person name="Thiruvilangam P."/>
            <person name="Bhonagiri V."/>
            <person name="Nash W.E."/>
            <person name="Mardis E.R."/>
            <person name="Wilson R.K."/>
        </authorList>
    </citation>
    <scope>NUCLEOTIDE SEQUENCE [LARGE SCALE GENOMIC DNA]</scope>
    <source>
        <strain evidence="2">ATCC BAA-613 / DSM 15670 / CCUG 46953 / JCM 12243 / WAL 16351</strain>
    </source>
</reference>
<name>A8RSD4_ENTBW</name>
<evidence type="ECO:0000313" key="1">
    <source>
        <dbReference type="EMBL" id="EDP16514.1"/>
    </source>
</evidence>
<organism evidence="1 2">
    <name type="scientific">Enterocloster bolteae (strain ATCC BAA-613 / DSM 15670 / CCUG 46953 / JCM 12243 / WAL 16351)</name>
    <name type="common">Clostridium bolteae</name>
    <dbReference type="NCBI Taxonomy" id="411902"/>
    <lineage>
        <taxon>Bacteria</taxon>
        <taxon>Bacillati</taxon>
        <taxon>Bacillota</taxon>
        <taxon>Clostridia</taxon>
        <taxon>Lachnospirales</taxon>
        <taxon>Lachnospiraceae</taxon>
        <taxon>Enterocloster</taxon>
    </lineage>
</organism>
<proteinExistence type="predicted"/>
<protein>
    <submittedName>
        <fullName evidence="1">Uncharacterized protein</fullName>
    </submittedName>
</protein>
<dbReference type="HOGENOM" id="CLU_3326493_0_0_9"/>
<dbReference type="EMBL" id="ABCC02000029">
    <property type="protein sequence ID" value="EDP16514.1"/>
    <property type="molecule type" value="Genomic_DNA"/>
</dbReference>
<reference evidence="1 2" key="2">
    <citation type="submission" date="2007-09" db="EMBL/GenBank/DDBJ databases">
        <title>Draft genome sequence of Clostridium bolteae (ATCC BAA-613).</title>
        <authorList>
            <person name="Sudarsanam P."/>
            <person name="Ley R."/>
            <person name="Guruge J."/>
            <person name="Turnbaugh P.J."/>
            <person name="Mahowald M."/>
            <person name="Liep D."/>
            <person name="Gordon J."/>
        </authorList>
    </citation>
    <scope>NUCLEOTIDE SEQUENCE [LARGE SCALE GENOMIC DNA]</scope>
    <source>
        <strain evidence="2">ATCC BAA-613 / DSM 15670 / CCUG 46953 / JCM 12243 / WAL 16351</strain>
    </source>
</reference>
<evidence type="ECO:0000313" key="2">
    <source>
        <dbReference type="Proteomes" id="UP000005396"/>
    </source>
</evidence>
<sequence length="38" mass="4448">MDILLVNTLFPHSRICDRMDKTKRQTRMSLADTPRTAD</sequence>
<accession>A8RSD4</accession>
<dbReference type="PaxDb" id="411902-CLOBOL_03282"/>
<gene>
    <name evidence="1" type="ORF">CLOBOL_03282</name>
</gene>
<dbReference type="AlphaFoldDB" id="A8RSD4"/>
<dbReference type="Proteomes" id="UP000005396">
    <property type="component" value="Unassembled WGS sequence"/>
</dbReference>
<comment type="caution">
    <text evidence="1">The sequence shown here is derived from an EMBL/GenBank/DDBJ whole genome shotgun (WGS) entry which is preliminary data.</text>
</comment>